<dbReference type="Gene3D" id="2.60.120.260">
    <property type="entry name" value="Galactose-binding domain-like"/>
    <property type="match status" value="2"/>
</dbReference>
<evidence type="ECO:0000256" key="1">
    <source>
        <dbReference type="ARBA" id="ARBA00023157"/>
    </source>
</evidence>
<keyword evidence="1" id="KW-1015">Disulfide bond</keyword>
<evidence type="ECO:0000313" key="4">
    <source>
        <dbReference type="EMBL" id="ADB50348.1"/>
    </source>
</evidence>
<dbReference type="RefSeq" id="WP_012933399.1">
    <property type="nucleotide sequence ID" value="NC_013739.1"/>
</dbReference>
<dbReference type="EMBL" id="CP001854">
    <property type="protein sequence ID" value="ADB50348.1"/>
    <property type="molecule type" value="Genomic_DNA"/>
</dbReference>
<dbReference type="PANTHER" id="PTHR31736:SF19">
    <property type="entry name" value="PECTIN LYASE SUPERFAMILY PROTEIN-RELATED"/>
    <property type="match status" value="1"/>
</dbReference>
<dbReference type="Pfam" id="PF12708">
    <property type="entry name" value="Pect-lyase_RHGA_epim"/>
    <property type="match status" value="1"/>
</dbReference>
<evidence type="ECO:0000313" key="5">
    <source>
        <dbReference type="Proteomes" id="UP000008229"/>
    </source>
</evidence>
<proteinExistence type="predicted"/>
<dbReference type="KEGG" id="cwo:Cwoe_1922"/>
<dbReference type="PANTHER" id="PTHR31736">
    <property type="match status" value="1"/>
</dbReference>
<dbReference type="SUPFAM" id="SSF51126">
    <property type="entry name" value="Pectin lyase-like"/>
    <property type="match status" value="1"/>
</dbReference>
<feature type="domain" description="Rhamnogalacturonase A/B/Epimerase-like pectate lyase" evidence="3">
    <location>
        <begin position="37"/>
        <end position="225"/>
    </location>
</feature>
<sequence precursor="true">MHRLRPSARAALLCCAALAALPALAAARTYDVTAPPYSAAGNGTTNDRLAIQQAIEDASAAGGGTVLVPAGRTFLSGGIRLRSNVTFQLDGTLQQSLNTAHYAVAPMVGWDVPGSTLNWDSTAFHNQPFVFAADAENVTLTTSGRGTIQMGVTPTSATAIRVDAIGFRDVERCWINNITTRDVIGFNIVLDRANHCDITGTYLNSKAGSLGSDGINITGSQHVKVLYNHVSAGDDGLYIAVSYGDPRFTGPWRAPDTGGAARYIEIANNEVVDFGHQNAFTLIPWGSLDPDQRNVEISDVSIHDNTFIADVAQAVDCRCDNPWRGTRRYFQDTDRGDQSPMTRFSMWNNVFISRTRVPNFPTWVGATFTDSQFGGLSGAPGAIRSSPSIQNGGFERTGSAWWSIGGVGGATNDPAMLPAGAGAALRALGGWAGFVLPSGTATTSLVQGLGLENAADLGLPLVGVAGAATYRLDATVVTNGQPFRVYAHDTCENRVLAQQTVSATTATRVSLPFSVTRSCGNVHLGIDRGGATSGWALIDDVELRAPVVGNEDPSLRTVGTWGRDWAGGDMGGTHHHDNGTGSTVTIPFTGTRGRVLAPKGPGWGIASVSVDGGPAVDVDLYGAAAAWHATVFDTGVLPFGRHTVTMTVSGRKHPSSTGTWIAFDALLVS</sequence>
<name>D3F368_CONWI</name>
<dbReference type="HOGENOM" id="CLU_014075_0_0_11"/>
<evidence type="ECO:0000256" key="2">
    <source>
        <dbReference type="SAM" id="SignalP"/>
    </source>
</evidence>
<gene>
    <name evidence="4" type="ordered locus">Cwoe_1922</name>
</gene>
<organism evidence="4 5">
    <name type="scientific">Conexibacter woesei (strain DSM 14684 / CCUG 47730 / CIP 108061 / JCM 11494 / NBRC 100937 / ID131577)</name>
    <dbReference type="NCBI Taxonomy" id="469383"/>
    <lineage>
        <taxon>Bacteria</taxon>
        <taxon>Bacillati</taxon>
        <taxon>Actinomycetota</taxon>
        <taxon>Thermoleophilia</taxon>
        <taxon>Solirubrobacterales</taxon>
        <taxon>Conexibacteraceae</taxon>
        <taxon>Conexibacter</taxon>
    </lineage>
</organism>
<evidence type="ECO:0000259" key="3">
    <source>
        <dbReference type="Pfam" id="PF12708"/>
    </source>
</evidence>
<dbReference type="AlphaFoldDB" id="D3F368"/>
<dbReference type="Proteomes" id="UP000008229">
    <property type="component" value="Chromosome"/>
</dbReference>
<feature type="chain" id="PRO_5003043472" evidence="2">
    <location>
        <begin position="26"/>
        <end position="669"/>
    </location>
</feature>
<dbReference type="Gene3D" id="2.160.20.10">
    <property type="entry name" value="Single-stranded right-handed beta-helix, Pectin lyase-like"/>
    <property type="match status" value="1"/>
</dbReference>
<dbReference type="InterPro" id="IPR024535">
    <property type="entry name" value="RHGA/B-epi-like_pectate_lyase"/>
</dbReference>
<keyword evidence="5" id="KW-1185">Reference proteome</keyword>
<dbReference type="OrthoDB" id="3196343at2"/>
<protein>
    <submittedName>
        <fullName evidence="4">Endopygalactorunase-like protein</fullName>
    </submittedName>
</protein>
<dbReference type="InterPro" id="IPR012334">
    <property type="entry name" value="Pectin_lyas_fold"/>
</dbReference>
<feature type="signal peptide" evidence="2">
    <location>
        <begin position="1"/>
        <end position="25"/>
    </location>
</feature>
<dbReference type="InterPro" id="IPR011050">
    <property type="entry name" value="Pectin_lyase_fold/virulence"/>
</dbReference>
<dbReference type="STRING" id="469383.Cwoe_1922"/>
<dbReference type="eggNOG" id="COG5434">
    <property type="taxonomic scope" value="Bacteria"/>
</dbReference>
<accession>D3F368</accession>
<keyword evidence="2" id="KW-0732">Signal</keyword>
<reference evidence="4 5" key="1">
    <citation type="journal article" date="2010" name="Stand. Genomic Sci.">
        <title>Complete genome sequence of Conexibacter woesei type strain (ID131577).</title>
        <authorList>
            <person name="Pukall R."/>
            <person name="Lapidus A."/>
            <person name="Glavina Del Rio T."/>
            <person name="Copeland A."/>
            <person name="Tice H."/>
            <person name="Cheng J.-F."/>
            <person name="Lucas S."/>
            <person name="Chen F."/>
            <person name="Nolan M."/>
            <person name="Bruce D."/>
            <person name="Goodwin L."/>
            <person name="Pitluck S."/>
            <person name="Mavromatis K."/>
            <person name="Ivanova N."/>
            <person name="Ovchinnikova G."/>
            <person name="Pati A."/>
            <person name="Chen A."/>
            <person name="Palaniappan K."/>
            <person name="Land M."/>
            <person name="Hauser L."/>
            <person name="Chang Y.-J."/>
            <person name="Jeffries C.D."/>
            <person name="Chain P."/>
            <person name="Meincke L."/>
            <person name="Sims D."/>
            <person name="Brettin T."/>
            <person name="Detter J.C."/>
            <person name="Rohde M."/>
            <person name="Goeker M."/>
            <person name="Bristow J."/>
            <person name="Eisen J.A."/>
            <person name="Markowitz V."/>
            <person name="Kyrpides N.C."/>
            <person name="Klenk H.-P."/>
            <person name="Hugenholtz P."/>
        </authorList>
    </citation>
    <scope>NUCLEOTIDE SEQUENCE [LARGE SCALE GENOMIC DNA]</scope>
    <source>
        <strain evidence="5">DSM 14684 / CIP 108061 / JCM 11494 / NBRC 100937 / ID131577</strain>
    </source>
</reference>
<reference evidence="5" key="2">
    <citation type="submission" date="2010-01" db="EMBL/GenBank/DDBJ databases">
        <title>The complete genome of Conexibacter woesei DSM 14684.</title>
        <authorList>
            <consortium name="US DOE Joint Genome Institute (JGI-PGF)"/>
            <person name="Lucas S."/>
            <person name="Copeland A."/>
            <person name="Lapidus A."/>
            <person name="Glavina del Rio T."/>
            <person name="Dalin E."/>
            <person name="Tice H."/>
            <person name="Bruce D."/>
            <person name="Goodwin L."/>
            <person name="Pitluck S."/>
            <person name="Kyrpides N."/>
            <person name="Mavromatis K."/>
            <person name="Ivanova N."/>
            <person name="Mikhailova N."/>
            <person name="Chertkov O."/>
            <person name="Brettin T."/>
            <person name="Detter J.C."/>
            <person name="Han C."/>
            <person name="Larimer F."/>
            <person name="Land M."/>
            <person name="Hauser L."/>
            <person name="Markowitz V."/>
            <person name="Cheng J.-F."/>
            <person name="Hugenholtz P."/>
            <person name="Woyke T."/>
            <person name="Wu D."/>
            <person name="Pukall R."/>
            <person name="Steenblock K."/>
            <person name="Schneider S."/>
            <person name="Klenk H.-P."/>
            <person name="Eisen J.A."/>
        </authorList>
    </citation>
    <scope>NUCLEOTIDE SEQUENCE [LARGE SCALE GENOMIC DNA]</scope>
    <source>
        <strain evidence="5">DSM 14684 / CIP 108061 / JCM 11494 / NBRC 100937 / ID131577</strain>
    </source>
</reference>